<comment type="caution">
    <text evidence="5">The sequence shown here is derived from an EMBL/GenBank/DDBJ whole genome shotgun (WGS) entry which is preliminary data.</text>
</comment>
<dbReference type="EMBL" id="JAGMWT010000005">
    <property type="protein sequence ID" value="KAH7128508.1"/>
    <property type="molecule type" value="Genomic_DNA"/>
</dbReference>
<evidence type="ECO:0000259" key="4">
    <source>
        <dbReference type="PROSITE" id="PS50048"/>
    </source>
</evidence>
<dbReference type="PROSITE" id="PS50048">
    <property type="entry name" value="ZN2_CY6_FUNGAL_2"/>
    <property type="match status" value="1"/>
</dbReference>
<evidence type="ECO:0000313" key="6">
    <source>
        <dbReference type="Proteomes" id="UP000700596"/>
    </source>
</evidence>
<dbReference type="Proteomes" id="UP000700596">
    <property type="component" value="Unassembled WGS sequence"/>
</dbReference>
<keyword evidence="6" id="KW-1185">Reference proteome</keyword>
<dbReference type="GO" id="GO:0005634">
    <property type="term" value="C:nucleus"/>
    <property type="evidence" value="ECO:0007669"/>
    <property type="project" value="UniProtKB-SubCell"/>
</dbReference>
<dbReference type="PROSITE" id="PS00463">
    <property type="entry name" value="ZN2_CY6_FUNGAL_1"/>
    <property type="match status" value="1"/>
</dbReference>
<sequence>MSEVRIEIIVPSDITQPPKTTKTRPRLRPNYPRARTGCLTCRRRKKKCDEKKPICSGCSRNKIPCQWPEKKADAQPPSTAPPITTSSDSPDQNQPAEARLGIVRVSRSDRACTLTPQSSLLLSHYLCETGMVLGTQPIQRNSFITHIAPLAYADDLLMHSVLALSGTHLAYRKGSDSCVQTATLQHYSTAISGLRTSFTTFKSGNVQETVKLLLVLLVVCHYEILSGERTGVVFNHLRACRSLIVSIFPTLNSSFIDTLPDQEKTALSVCLELYAYIMTTNTLTSYGTITNGGLPYDDFLFSLDSLSGYSSFGTMFGGCHSLFELIPQIAQFASARMDEEKVGLEHMSPKLQELHDKLETSIRLWTLPKLKPPCTETAEEWIERTVAAEVLRDGLFIYLASTSSGSVVSDKALLDRIQFHIDVMSHNLRRLTLPRVCANLMWPIIIAGSCVVKEAQRTLISRALKHSYFPMKHTFTACELLEKLWENPAPEAFGPYGLHLIEKTGFWLPVI</sequence>
<comment type="subcellular location">
    <subcellularLocation>
        <location evidence="1">Nucleus</location>
    </subcellularLocation>
</comment>
<dbReference type="GO" id="GO:0000981">
    <property type="term" value="F:DNA-binding transcription factor activity, RNA polymerase II-specific"/>
    <property type="evidence" value="ECO:0007669"/>
    <property type="project" value="InterPro"/>
</dbReference>
<protein>
    <submittedName>
        <fullName evidence="5">Fungal-specific transcription factor domain-containing protein</fullName>
    </submittedName>
</protein>
<dbReference type="InterPro" id="IPR036864">
    <property type="entry name" value="Zn2-C6_fun-type_DNA-bd_sf"/>
</dbReference>
<dbReference type="Pfam" id="PF00172">
    <property type="entry name" value="Zn_clus"/>
    <property type="match status" value="1"/>
</dbReference>
<feature type="region of interest" description="Disordered" evidence="3">
    <location>
        <begin position="68"/>
        <end position="95"/>
    </location>
</feature>
<accession>A0A9P9IN04</accession>
<organism evidence="5 6">
    <name type="scientific">Dendryphion nanum</name>
    <dbReference type="NCBI Taxonomy" id="256645"/>
    <lineage>
        <taxon>Eukaryota</taxon>
        <taxon>Fungi</taxon>
        <taxon>Dikarya</taxon>
        <taxon>Ascomycota</taxon>
        <taxon>Pezizomycotina</taxon>
        <taxon>Dothideomycetes</taxon>
        <taxon>Pleosporomycetidae</taxon>
        <taxon>Pleosporales</taxon>
        <taxon>Torulaceae</taxon>
        <taxon>Dendryphion</taxon>
    </lineage>
</organism>
<dbReference type="SUPFAM" id="SSF57701">
    <property type="entry name" value="Zn2/Cys6 DNA-binding domain"/>
    <property type="match status" value="1"/>
</dbReference>
<dbReference type="PANTHER" id="PTHR37534">
    <property type="entry name" value="TRANSCRIPTIONAL ACTIVATOR PROTEIN UGA3"/>
    <property type="match status" value="1"/>
</dbReference>
<keyword evidence="2" id="KW-0539">Nucleus</keyword>
<gene>
    <name evidence="5" type="ORF">B0J11DRAFT_613701</name>
</gene>
<reference evidence="5" key="1">
    <citation type="journal article" date="2021" name="Nat. Commun.">
        <title>Genetic determinants of endophytism in the Arabidopsis root mycobiome.</title>
        <authorList>
            <person name="Mesny F."/>
            <person name="Miyauchi S."/>
            <person name="Thiergart T."/>
            <person name="Pickel B."/>
            <person name="Atanasova L."/>
            <person name="Karlsson M."/>
            <person name="Huettel B."/>
            <person name="Barry K.W."/>
            <person name="Haridas S."/>
            <person name="Chen C."/>
            <person name="Bauer D."/>
            <person name="Andreopoulos W."/>
            <person name="Pangilinan J."/>
            <person name="LaButti K."/>
            <person name="Riley R."/>
            <person name="Lipzen A."/>
            <person name="Clum A."/>
            <person name="Drula E."/>
            <person name="Henrissat B."/>
            <person name="Kohler A."/>
            <person name="Grigoriev I.V."/>
            <person name="Martin F.M."/>
            <person name="Hacquard S."/>
        </authorList>
    </citation>
    <scope>NUCLEOTIDE SEQUENCE</scope>
    <source>
        <strain evidence="5">MPI-CAGE-CH-0243</strain>
    </source>
</reference>
<feature type="compositionally biased region" description="Low complexity" evidence="3">
    <location>
        <begin position="81"/>
        <end position="90"/>
    </location>
</feature>
<name>A0A9P9IN04_9PLEO</name>
<dbReference type="InterPro" id="IPR001138">
    <property type="entry name" value="Zn2Cys6_DnaBD"/>
</dbReference>
<evidence type="ECO:0000256" key="1">
    <source>
        <dbReference type="ARBA" id="ARBA00004123"/>
    </source>
</evidence>
<dbReference type="Gene3D" id="4.10.240.10">
    <property type="entry name" value="Zn(2)-C6 fungal-type DNA-binding domain"/>
    <property type="match status" value="1"/>
</dbReference>
<evidence type="ECO:0000313" key="5">
    <source>
        <dbReference type="EMBL" id="KAH7128508.1"/>
    </source>
</evidence>
<dbReference type="OrthoDB" id="187139at2759"/>
<dbReference type="AlphaFoldDB" id="A0A9P9IN04"/>
<dbReference type="GO" id="GO:0008270">
    <property type="term" value="F:zinc ion binding"/>
    <property type="evidence" value="ECO:0007669"/>
    <property type="project" value="InterPro"/>
</dbReference>
<dbReference type="CDD" id="cd00067">
    <property type="entry name" value="GAL4"/>
    <property type="match status" value="1"/>
</dbReference>
<proteinExistence type="predicted"/>
<dbReference type="Pfam" id="PF11951">
    <property type="entry name" value="Fungal_trans_2"/>
    <property type="match status" value="1"/>
</dbReference>
<evidence type="ECO:0000256" key="2">
    <source>
        <dbReference type="ARBA" id="ARBA00023242"/>
    </source>
</evidence>
<feature type="domain" description="Zn(2)-C6 fungal-type" evidence="4">
    <location>
        <begin position="37"/>
        <end position="67"/>
    </location>
</feature>
<dbReference type="SMART" id="SM00066">
    <property type="entry name" value="GAL4"/>
    <property type="match status" value="1"/>
</dbReference>
<dbReference type="PANTHER" id="PTHR37534:SF46">
    <property type="entry name" value="ZN(II)2CYS6 TRANSCRIPTION FACTOR (EUROFUNG)"/>
    <property type="match status" value="1"/>
</dbReference>
<evidence type="ECO:0000256" key="3">
    <source>
        <dbReference type="SAM" id="MobiDB-lite"/>
    </source>
</evidence>
<dbReference type="InterPro" id="IPR021858">
    <property type="entry name" value="Fun_TF"/>
</dbReference>